<proteinExistence type="predicted"/>
<sequence length="109" mass="11910">MHLANNDFGSSPLIASLSNRFSISDQASLPTLLVMNRRPFKARLAPDLVRSILLKLLEEATEGPVNGPLKPTLLELPMLSVSEHESVVVFGGELEVVQLKEKNGKGYEV</sequence>
<organism evidence="1">
    <name type="scientific">Cucumis melo</name>
    <name type="common">Muskmelon</name>
    <dbReference type="NCBI Taxonomy" id="3656"/>
    <lineage>
        <taxon>Eukaryota</taxon>
        <taxon>Viridiplantae</taxon>
        <taxon>Streptophyta</taxon>
        <taxon>Embryophyta</taxon>
        <taxon>Tracheophyta</taxon>
        <taxon>Spermatophyta</taxon>
        <taxon>Magnoliopsida</taxon>
        <taxon>eudicotyledons</taxon>
        <taxon>Gunneridae</taxon>
        <taxon>Pentapetalae</taxon>
        <taxon>rosids</taxon>
        <taxon>fabids</taxon>
        <taxon>Cucurbitales</taxon>
        <taxon>Cucurbitaceae</taxon>
        <taxon>Benincaseae</taxon>
        <taxon>Cucumis</taxon>
    </lineage>
</organism>
<name>A0A9I9E650_CUCME</name>
<dbReference type="EnsemblPlants" id="MELO3C029294.2.1">
    <property type="protein sequence ID" value="MELO3C029294.2.1"/>
    <property type="gene ID" value="MELO3C029294.2"/>
</dbReference>
<dbReference type="AlphaFoldDB" id="A0A9I9E650"/>
<reference evidence="1" key="1">
    <citation type="submission" date="2023-03" db="UniProtKB">
        <authorList>
            <consortium name="EnsemblPlants"/>
        </authorList>
    </citation>
    <scope>IDENTIFICATION</scope>
</reference>
<accession>A0A9I9E650</accession>
<dbReference type="Gramene" id="MELO3C029294.2.1">
    <property type="protein sequence ID" value="MELO3C029294.2.1"/>
    <property type="gene ID" value="MELO3C029294.2"/>
</dbReference>
<evidence type="ECO:0000313" key="1">
    <source>
        <dbReference type="EnsemblPlants" id="MELO3C029294.2.1"/>
    </source>
</evidence>
<protein>
    <submittedName>
        <fullName evidence="1">Uncharacterized protein</fullName>
    </submittedName>
</protein>